<dbReference type="Gene3D" id="3.10.129.10">
    <property type="entry name" value="Hotdog Thioesterase"/>
    <property type="match status" value="1"/>
</dbReference>
<protein>
    <submittedName>
        <fullName evidence="2">Bifunctional aldehyde dehydrogenase/enoyl-CoA hydratase</fullName>
    </submittedName>
</protein>
<dbReference type="Proteomes" id="UP000798488">
    <property type="component" value="Unassembled WGS sequence"/>
</dbReference>
<evidence type="ECO:0000313" key="2">
    <source>
        <dbReference type="EMBL" id="KAF1085393.1"/>
    </source>
</evidence>
<evidence type="ECO:0000313" key="3">
    <source>
        <dbReference type="Proteomes" id="UP000798488"/>
    </source>
</evidence>
<keyword evidence="3" id="KW-1185">Reference proteome</keyword>
<dbReference type="InterPro" id="IPR029069">
    <property type="entry name" value="HotDog_dom_sf"/>
</dbReference>
<sequence>MYFDDFTVGQEFEIESITINKEKMLKFAQDYDPQPIHLDEDFAKKSKFGVVIAPGIMSFMSVWAKFVESNIITQQFIAALSFRVDWFSPVFADDVLKGKATINKLTARNRYNGIVEIRITVTNQEGTLVMDTTTEAVLERRVG</sequence>
<comment type="caution">
    <text evidence="2">The sequence shown here is derived from an EMBL/GenBank/DDBJ whole genome shotgun (WGS) entry which is preliminary data.</text>
</comment>
<dbReference type="PANTHER" id="PTHR43664:SF1">
    <property type="entry name" value="BETA-METHYLMALYL-COA DEHYDRATASE"/>
    <property type="match status" value="1"/>
</dbReference>
<dbReference type="SUPFAM" id="SSF54637">
    <property type="entry name" value="Thioesterase/thiol ester dehydrase-isomerase"/>
    <property type="match status" value="1"/>
</dbReference>
<proteinExistence type="predicted"/>
<accession>A0A9D3AZ30</accession>
<dbReference type="InterPro" id="IPR002539">
    <property type="entry name" value="MaoC-like_dom"/>
</dbReference>
<gene>
    <name evidence="2" type="ORF">SPSYN_01532</name>
</gene>
<reference evidence="2" key="1">
    <citation type="submission" date="2016-02" db="EMBL/GenBank/DDBJ databases">
        <title>Draft Genome Sequence of Sporotomaculum syntrophicum Strain FB, a Syntrophic Benzoate Degrader.</title>
        <authorList>
            <person name="Nobu M.K."/>
            <person name="Narihiro T."/>
            <person name="Qiu Y.-L."/>
            <person name="Ohashi A."/>
            <person name="Liu W.-T."/>
            <person name="Yuji S."/>
        </authorList>
    </citation>
    <scope>NUCLEOTIDE SEQUENCE</scope>
    <source>
        <strain evidence="2">FB</strain>
    </source>
</reference>
<feature type="domain" description="MaoC-like" evidence="1">
    <location>
        <begin position="8"/>
        <end position="109"/>
    </location>
</feature>
<dbReference type="InterPro" id="IPR052342">
    <property type="entry name" value="MCH/BMMD"/>
</dbReference>
<organism evidence="2 3">
    <name type="scientific">Sporotomaculum syntrophicum</name>
    <dbReference type="NCBI Taxonomy" id="182264"/>
    <lineage>
        <taxon>Bacteria</taxon>
        <taxon>Bacillati</taxon>
        <taxon>Bacillota</taxon>
        <taxon>Clostridia</taxon>
        <taxon>Eubacteriales</taxon>
        <taxon>Desulfallaceae</taxon>
        <taxon>Sporotomaculum</taxon>
    </lineage>
</organism>
<dbReference type="OrthoDB" id="9801625at2"/>
<dbReference type="PANTHER" id="PTHR43664">
    <property type="entry name" value="MONOAMINE OXIDASE-RELATED"/>
    <property type="match status" value="1"/>
</dbReference>
<dbReference type="AlphaFoldDB" id="A0A9D3AZ30"/>
<name>A0A9D3AZ30_9FIRM</name>
<dbReference type="Pfam" id="PF01575">
    <property type="entry name" value="MaoC_dehydratas"/>
    <property type="match status" value="1"/>
</dbReference>
<dbReference type="EMBL" id="LSRS01000003">
    <property type="protein sequence ID" value="KAF1085393.1"/>
    <property type="molecule type" value="Genomic_DNA"/>
</dbReference>
<evidence type="ECO:0000259" key="1">
    <source>
        <dbReference type="Pfam" id="PF01575"/>
    </source>
</evidence>
<dbReference type="RefSeq" id="WP_161821862.1">
    <property type="nucleotide sequence ID" value="NZ_LSRS01000003.1"/>
</dbReference>